<name>A0A2R6CCK6_9ARCH</name>
<dbReference type="AlphaFoldDB" id="A0A2R6CCK6"/>
<sequence length="75" mass="8265">MRVAGNSRRGDETSAPLAGEALSLRQEARVLKSWEGGTNADSGKFRLIITRMTKHEPTGAQSLIAETIRLDWNKI</sequence>
<accession>A0A2R6CCK6</accession>
<evidence type="ECO:0000313" key="1">
    <source>
        <dbReference type="EMBL" id="PSO08627.1"/>
    </source>
</evidence>
<proteinExistence type="predicted"/>
<dbReference type="Proteomes" id="UP000242015">
    <property type="component" value="Unassembled WGS sequence"/>
</dbReference>
<evidence type="ECO:0000313" key="2">
    <source>
        <dbReference type="Proteomes" id="UP000242015"/>
    </source>
</evidence>
<organism evidence="1 2">
    <name type="scientific">Candidatus Marsarchaeota G2 archaeon BE_D</name>
    <dbReference type="NCBI Taxonomy" id="1978158"/>
    <lineage>
        <taxon>Archaea</taxon>
        <taxon>Candidatus Marsarchaeota</taxon>
        <taxon>Candidatus Marsarchaeota group 2</taxon>
    </lineage>
</organism>
<reference evidence="1 2" key="1">
    <citation type="submission" date="2017-04" db="EMBL/GenBank/DDBJ databases">
        <title>Novel microbial lineages endemic to geothermal iron-oxide mats fill important gaps in the evolutionary history of Archaea.</title>
        <authorList>
            <person name="Jay Z.J."/>
            <person name="Beam J.P."/>
            <person name="Dlakic M."/>
            <person name="Rusch D.B."/>
            <person name="Kozubal M.A."/>
            <person name="Inskeep W.P."/>
        </authorList>
    </citation>
    <scope>NUCLEOTIDE SEQUENCE [LARGE SCALE GENOMIC DNA]</scope>
    <source>
        <strain evidence="1">BE_D</strain>
    </source>
</reference>
<protein>
    <submittedName>
        <fullName evidence="1">Uncharacterized protein</fullName>
    </submittedName>
</protein>
<gene>
    <name evidence="1" type="ORF">B9Q04_04605</name>
</gene>
<comment type="caution">
    <text evidence="1">The sequence shown here is derived from an EMBL/GenBank/DDBJ whole genome shotgun (WGS) entry which is preliminary data.</text>
</comment>
<dbReference type="EMBL" id="NEXF01000067">
    <property type="protein sequence ID" value="PSO08627.1"/>
    <property type="molecule type" value="Genomic_DNA"/>
</dbReference>